<gene>
    <name evidence="1" type="ORF">NAPIS_ORF02412</name>
</gene>
<accession>T0M9H0</accession>
<organism evidence="1 2">
    <name type="scientific">Vairimorpha apis BRL 01</name>
    <dbReference type="NCBI Taxonomy" id="1037528"/>
    <lineage>
        <taxon>Eukaryota</taxon>
        <taxon>Fungi</taxon>
        <taxon>Fungi incertae sedis</taxon>
        <taxon>Microsporidia</taxon>
        <taxon>Nosematidae</taxon>
        <taxon>Vairimorpha</taxon>
    </lineage>
</organism>
<reference evidence="1 2" key="1">
    <citation type="journal article" date="2013" name="BMC Genomics">
        <title>Genome sequencing and comparative genomics of honey bee microsporidia, Nosema apis reveal novel insights into host-parasite interactions.</title>
        <authorList>
            <person name="Chen Yp."/>
            <person name="Pettis J.S."/>
            <person name="Zhao Y."/>
            <person name="Liu X."/>
            <person name="Tallon L.J."/>
            <person name="Sadzewicz L.D."/>
            <person name="Li R."/>
            <person name="Zheng H."/>
            <person name="Huang S."/>
            <person name="Zhang X."/>
            <person name="Hamilton M.C."/>
            <person name="Pernal S.F."/>
            <person name="Melathopoulos A.P."/>
            <person name="Yan X."/>
            <person name="Evans J.D."/>
        </authorList>
    </citation>
    <scope>NUCLEOTIDE SEQUENCE [LARGE SCALE GENOMIC DNA]</scope>
    <source>
        <strain evidence="1 2">BRL 01</strain>
    </source>
</reference>
<dbReference type="AlphaFoldDB" id="T0M9H0"/>
<dbReference type="HOGENOM" id="CLU_837018_0_0_1"/>
<dbReference type="EMBL" id="KE647336">
    <property type="protein sequence ID" value="EQB60031.1"/>
    <property type="molecule type" value="Genomic_DNA"/>
</dbReference>
<proteinExistence type="predicted"/>
<dbReference type="VEuPathDB" id="MicrosporidiaDB:NAPIS_ORF02412"/>
<dbReference type="Proteomes" id="UP000053780">
    <property type="component" value="Unassembled WGS sequence"/>
</dbReference>
<name>T0M9H0_9MICR</name>
<evidence type="ECO:0000313" key="1">
    <source>
        <dbReference type="EMBL" id="EQB60031.1"/>
    </source>
</evidence>
<evidence type="ECO:0000313" key="2">
    <source>
        <dbReference type="Proteomes" id="UP000053780"/>
    </source>
</evidence>
<protein>
    <submittedName>
        <fullName evidence="1">Uncharacterized protein</fullName>
    </submittedName>
</protein>
<sequence>MQGMKKLVLEGYLLPEEKLKMDVYGDEKIDVNGNVNGSIQYIDVDKSIQYIDVDGNINDVNENENINNENVNENINNESIEEYKIGIFGDVNEEDALQIETFVKKCLENRKDIKNEGKDIQVDNVKDNKVEEVSVVRDRVREFLEYGKRYINICEGSDGGMDGGDHDSKVCLDSVKKDVICSDGGIDEMDNNINDNSKVCLNDDSINDNNSINYNNTIDNTEVCLDNNRTDKDKFLFEHSSEHNNTNISNDNTTTNTTLTIQEFELRKQSLINYFSEKHKNLKDFSLFAWKLFINEIDYSKYKSECIRIISEMSVNDIVSGLDGDVYEVYVV</sequence>
<keyword evidence="2" id="KW-1185">Reference proteome</keyword>